<dbReference type="PANTHER" id="PTHR47643">
    <property type="entry name" value="TPR DOMAIN PROTEIN (AFU_ORTHOLOGUE AFUA_5G12710)"/>
    <property type="match status" value="1"/>
</dbReference>
<dbReference type="SMART" id="SM00382">
    <property type="entry name" value="AAA"/>
    <property type="match status" value="1"/>
</dbReference>
<proteinExistence type="predicted"/>
<organism evidence="6 7">
    <name type="scientific">Extremus antarcticus</name>
    <dbReference type="NCBI Taxonomy" id="702011"/>
    <lineage>
        <taxon>Eukaryota</taxon>
        <taxon>Fungi</taxon>
        <taxon>Dikarya</taxon>
        <taxon>Ascomycota</taxon>
        <taxon>Pezizomycotina</taxon>
        <taxon>Dothideomycetes</taxon>
        <taxon>Dothideomycetidae</taxon>
        <taxon>Mycosphaerellales</taxon>
        <taxon>Extremaceae</taxon>
        <taxon>Extremus</taxon>
    </lineage>
</organism>
<evidence type="ECO:0000256" key="3">
    <source>
        <dbReference type="PROSITE-ProRule" id="PRU00339"/>
    </source>
</evidence>
<keyword evidence="1" id="KW-0547">Nucleotide-binding</keyword>
<evidence type="ECO:0000256" key="2">
    <source>
        <dbReference type="ARBA" id="ARBA00022840"/>
    </source>
</evidence>
<comment type="caution">
    <text evidence="6">The sequence shown here is derived from an EMBL/GenBank/DDBJ whole genome shotgun (WGS) entry which is preliminary data.</text>
</comment>
<dbReference type="Gene3D" id="3.40.50.300">
    <property type="entry name" value="P-loop containing nucleotide triphosphate hydrolases"/>
    <property type="match status" value="1"/>
</dbReference>
<dbReference type="GO" id="GO:0016887">
    <property type="term" value="F:ATP hydrolysis activity"/>
    <property type="evidence" value="ECO:0007669"/>
    <property type="project" value="InterPro"/>
</dbReference>
<dbReference type="SMART" id="SM00317">
    <property type="entry name" value="SET"/>
    <property type="match status" value="1"/>
</dbReference>
<keyword evidence="3" id="KW-0802">TPR repeat</keyword>
<dbReference type="Gene3D" id="2.170.270.10">
    <property type="entry name" value="SET domain"/>
    <property type="match status" value="1"/>
</dbReference>
<dbReference type="SUPFAM" id="SSF48452">
    <property type="entry name" value="TPR-like"/>
    <property type="match status" value="1"/>
</dbReference>
<keyword evidence="7" id="KW-1185">Reference proteome</keyword>
<protein>
    <recommendedName>
        <fullName evidence="5">SET domain-containing protein</fullName>
    </recommendedName>
</protein>
<dbReference type="CDD" id="cd20071">
    <property type="entry name" value="SET_SMYD"/>
    <property type="match status" value="1"/>
</dbReference>
<evidence type="ECO:0000313" key="7">
    <source>
        <dbReference type="Proteomes" id="UP001271007"/>
    </source>
</evidence>
<dbReference type="Pfam" id="PF13181">
    <property type="entry name" value="TPR_8"/>
    <property type="match status" value="1"/>
</dbReference>
<dbReference type="InterPro" id="IPR027417">
    <property type="entry name" value="P-loop_NTPase"/>
</dbReference>
<dbReference type="EMBL" id="JAWDJX010000047">
    <property type="protein sequence ID" value="KAK3048553.1"/>
    <property type="molecule type" value="Genomic_DNA"/>
</dbReference>
<feature type="domain" description="SET" evidence="5">
    <location>
        <begin position="408"/>
        <end position="609"/>
    </location>
</feature>
<gene>
    <name evidence="6" type="ORF">LTR09_010047</name>
</gene>
<evidence type="ECO:0000256" key="1">
    <source>
        <dbReference type="ARBA" id="ARBA00022741"/>
    </source>
</evidence>
<dbReference type="InterPro" id="IPR003959">
    <property type="entry name" value="ATPase_AAA_core"/>
</dbReference>
<evidence type="ECO:0000313" key="6">
    <source>
        <dbReference type="EMBL" id="KAK3048553.1"/>
    </source>
</evidence>
<dbReference type="InterPro" id="IPR057495">
    <property type="entry name" value="AAA_lid_BCS1"/>
</dbReference>
<dbReference type="SUPFAM" id="SSF52540">
    <property type="entry name" value="P-loop containing nucleoside triphosphate hydrolases"/>
    <property type="match status" value="1"/>
</dbReference>
<dbReference type="PANTHER" id="PTHR47643:SF2">
    <property type="entry name" value="TPR DOMAIN PROTEIN (AFU_ORTHOLOGUE AFUA_5G12710)"/>
    <property type="match status" value="1"/>
</dbReference>
<dbReference type="InterPro" id="IPR001214">
    <property type="entry name" value="SET_dom"/>
</dbReference>
<dbReference type="Gene3D" id="1.25.40.10">
    <property type="entry name" value="Tetratricopeptide repeat domain"/>
    <property type="match status" value="1"/>
</dbReference>
<dbReference type="Pfam" id="PF25426">
    <property type="entry name" value="AAA_lid_BCS1"/>
    <property type="match status" value="1"/>
</dbReference>
<keyword evidence="2" id="KW-0067">ATP-binding</keyword>
<feature type="region of interest" description="Disordered" evidence="4">
    <location>
        <begin position="1187"/>
        <end position="1219"/>
    </location>
</feature>
<dbReference type="Pfam" id="PF00004">
    <property type="entry name" value="AAA"/>
    <property type="match status" value="1"/>
</dbReference>
<evidence type="ECO:0000259" key="5">
    <source>
        <dbReference type="PROSITE" id="PS50280"/>
    </source>
</evidence>
<accession>A0AAJ0DE88</accession>
<dbReference type="Proteomes" id="UP001271007">
    <property type="component" value="Unassembled WGS sequence"/>
</dbReference>
<dbReference type="PROSITE" id="PS50280">
    <property type="entry name" value="SET"/>
    <property type="match status" value="1"/>
</dbReference>
<reference evidence="6" key="1">
    <citation type="submission" date="2023-04" db="EMBL/GenBank/DDBJ databases">
        <title>Black Yeasts Isolated from many extreme environments.</title>
        <authorList>
            <person name="Coleine C."/>
            <person name="Stajich J.E."/>
            <person name="Selbmann L."/>
        </authorList>
    </citation>
    <scope>NUCLEOTIDE SEQUENCE</scope>
    <source>
        <strain evidence="6">CCFEE 5312</strain>
    </source>
</reference>
<dbReference type="SMART" id="SM00028">
    <property type="entry name" value="TPR"/>
    <property type="match status" value="2"/>
</dbReference>
<dbReference type="InterPro" id="IPR003593">
    <property type="entry name" value="AAA+_ATPase"/>
</dbReference>
<dbReference type="InterPro" id="IPR011990">
    <property type="entry name" value="TPR-like_helical_dom_sf"/>
</dbReference>
<name>A0AAJ0DE88_9PEZI</name>
<dbReference type="InterPro" id="IPR046341">
    <property type="entry name" value="SET_dom_sf"/>
</dbReference>
<dbReference type="SUPFAM" id="SSF82199">
    <property type="entry name" value="SET domain"/>
    <property type="match status" value="1"/>
</dbReference>
<feature type="compositionally biased region" description="Low complexity" evidence="4">
    <location>
        <begin position="1187"/>
        <end position="1203"/>
    </location>
</feature>
<feature type="repeat" description="TPR" evidence="3">
    <location>
        <begin position="339"/>
        <end position="372"/>
    </location>
</feature>
<dbReference type="GO" id="GO:0005524">
    <property type="term" value="F:ATP binding"/>
    <property type="evidence" value="ECO:0007669"/>
    <property type="project" value="UniProtKB-KW"/>
</dbReference>
<dbReference type="PROSITE" id="PS50005">
    <property type="entry name" value="TPR"/>
    <property type="match status" value="1"/>
</dbReference>
<dbReference type="InterPro" id="IPR019734">
    <property type="entry name" value="TPR_rpt"/>
</dbReference>
<dbReference type="AlphaFoldDB" id="A0AAJ0DE88"/>
<evidence type="ECO:0000256" key="4">
    <source>
        <dbReference type="SAM" id="MobiDB-lite"/>
    </source>
</evidence>
<dbReference type="Pfam" id="PF00856">
    <property type="entry name" value="SET"/>
    <property type="match status" value="1"/>
</dbReference>
<sequence>MAEVSESERPQILDQLARNLELKSHPPQTAQKYAEKILFSKDNLWIRQLALALQDEKPDIFAGLSGTPKASGSKAPDVATLLLMQDENDRVASASFRRGQERSSINAETIRSQLDGIAEKDPELKESRHFVPIIEPYPPSLLSLQDLKPIKLAELMQETHHRGYALFVRGAGPLACSGTTVISVVAGDGGDVENIEIHHVGLAFAEDLLRTAESIAIKEPYLTIRTDGTTTIRVDHPTDIVLANKSMVDGETKPADRKTASECKQLGNDLLGQKKLWQARQAYQQGSASAGTDEQKLILDLSRNLARVDLDLGRYDEAVNAALKAVSDGSDAALSGLDVKAYYRAASANYNLRAYDKAEECLTKLLKLDGNDAEGKRDMQRVQTRLTEQKSGKYDFEKLVGKLSPQAPRLDIADYTAPVDIKDADVGGRGLFATHDLRTGDLVLCEKAFSSMFEKDKDWFAAWEYNRGRLSMASSTVSLWDQMVQKMLQNPSTIPEVTKLGGDYAGIGGTKVCVDDIDVVDVFQVRSLIESNTFGIPSPSKQRQTRPFGFTAEFQQEGHLGDNTGLFLKTSMMNHSCVPNTRKVFLGDAIIIRATRPIKKGQELVQSYAQTDADVSERREMLQSTWHFQCNCKLCIAEAQEADEKRKDRETLEQGANQLGMAIKKSSASSQDVSKADALLKSIKNSYDLELYKCLPRKASMYLHVGLIHHYMRQSHRTRCMATITSLFDMLGWKLDTANGKADLDRKENSETHIVPELVDVLLLFRSMQLNSGGRSRQTEQLESVSKELYLAMNGVACGWEPFLRTIRSRLTSSITIPSYHKLNRPIKKWISDSLQDSAKALTLQTTTQYDLREGVEKVDDGVKWEPDAGAYALRYDGHKLTFSIEYATQETGEGGTKILLKKDFEAPKIVIVASSSTFKTSKMPVDTPQFSYTEQLWTHATTTLYVTMPEAIKSNLVEDIDNYLSPAAEKYYANRGIPWRRGYLLYGPPGTGKTSLAQAIATHFKLDIYLLDLAQPKLNDESLADLFAKLPNSCLVLIEDIDSSGIRREKMCIKKNHDDEQDAAKVTLSGLLNVIDGAAAKEGRLLLILSNEPDSLDSALVRAGRVDRKIYMGNAKLSNKSLEPKHLETLAHAFGSVIPSESLSPAEVGGYLMLHRNDPLTAVSNAGHWASEIIAIKARGANVSAHSSNVSDADSSETSSAEVLEAAVGSDGSESSDE</sequence>
<dbReference type="InterPro" id="IPR053209">
    <property type="entry name" value="Gramillin-biosynth_MTr"/>
</dbReference>